<dbReference type="PANTHER" id="PTHR47782:SF12">
    <property type="entry name" value="ZN(II)2CYS6 TRANSCRIPTION FACTOR (EUROFUNG)"/>
    <property type="match status" value="1"/>
</dbReference>
<evidence type="ECO:0000256" key="7">
    <source>
        <dbReference type="ARBA" id="ARBA00023242"/>
    </source>
</evidence>
<dbReference type="SMART" id="SM00906">
    <property type="entry name" value="Fungal_trans"/>
    <property type="match status" value="1"/>
</dbReference>
<dbReference type="Pfam" id="PF00172">
    <property type="entry name" value="Zn_clus"/>
    <property type="match status" value="1"/>
</dbReference>
<dbReference type="Gene3D" id="4.10.240.10">
    <property type="entry name" value="Zn(2)-C6 fungal-type DNA-binding domain"/>
    <property type="match status" value="1"/>
</dbReference>
<dbReference type="EMBL" id="JAGPNK010000010">
    <property type="protein sequence ID" value="KAH7312565.1"/>
    <property type="molecule type" value="Genomic_DNA"/>
</dbReference>
<evidence type="ECO:0000256" key="5">
    <source>
        <dbReference type="ARBA" id="ARBA00023125"/>
    </source>
</evidence>
<keyword evidence="9" id="KW-1133">Transmembrane helix</keyword>
<gene>
    <name evidence="11" type="ORF">B0I35DRAFT_356617</name>
</gene>
<evidence type="ECO:0000256" key="4">
    <source>
        <dbReference type="ARBA" id="ARBA00023015"/>
    </source>
</evidence>
<name>A0A8K0SR34_9HYPO</name>
<feature type="transmembrane region" description="Helical" evidence="9">
    <location>
        <begin position="555"/>
        <end position="577"/>
    </location>
</feature>
<comment type="caution">
    <text evidence="11">The sequence shown here is derived from an EMBL/GenBank/DDBJ whole genome shotgun (WGS) entry which is preliminary data.</text>
</comment>
<feature type="region of interest" description="Disordered" evidence="8">
    <location>
        <begin position="88"/>
        <end position="123"/>
    </location>
</feature>
<evidence type="ECO:0000313" key="11">
    <source>
        <dbReference type="EMBL" id="KAH7312565.1"/>
    </source>
</evidence>
<keyword evidence="9" id="KW-0812">Transmembrane</keyword>
<keyword evidence="6" id="KW-0804">Transcription</keyword>
<dbReference type="CDD" id="cd00067">
    <property type="entry name" value="GAL4"/>
    <property type="match status" value="1"/>
</dbReference>
<keyword evidence="3" id="KW-0862">Zinc</keyword>
<dbReference type="InterPro" id="IPR052202">
    <property type="entry name" value="Yeast_MetPath_Reg"/>
</dbReference>
<organism evidence="11 12">
    <name type="scientific">Stachybotrys elegans</name>
    <dbReference type="NCBI Taxonomy" id="80388"/>
    <lineage>
        <taxon>Eukaryota</taxon>
        <taxon>Fungi</taxon>
        <taxon>Dikarya</taxon>
        <taxon>Ascomycota</taxon>
        <taxon>Pezizomycotina</taxon>
        <taxon>Sordariomycetes</taxon>
        <taxon>Hypocreomycetidae</taxon>
        <taxon>Hypocreales</taxon>
        <taxon>Stachybotryaceae</taxon>
        <taxon>Stachybotrys</taxon>
    </lineage>
</organism>
<evidence type="ECO:0000256" key="6">
    <source>
        <dbReference type="ARBA" id="ARBA00023163"/>
    </source>
</evidence>
<evidence type="ECO:0000256" key="2">
    <source>
        <dbReference type="ARBA" id="ARBA00022723"/>
    </source>
</evidence>
<sequence>MSSFSAAAGPPRKTRVALACKRCKRRKQRCDGAHPVCKSCDRAGTPCIYERTVRPQYPGGKTLYINALEERIAFLEARLPAYAEDHFGGAPSSSVPSSNGNFRPRLDSSSSHRDSASEDVDHDDRNSIIDGVAYLSLCASGTTGNAPEPYYLGSSSGAAIARMIQSSIFRNPGRRAIAHGIRSAHARQPDPVGTHAASSSISTHSTLAQDSSFEFPHREQARRLFDVFFDRMHTRWPFLDRKAYSALFEAQYTNQGSMPITERSIMHLIYAIAARFLQLTQKNSGVDSEKHLLAAIEPMDYILEQHNLATVQFLLLLAVHGQRSPYGAGAWSQVRYAVSLCIELGLHRERKAHAGQNARDVEIRRRAFWSCYCLDRGTSVILGRAFAIGDRDINVSLPNPSLEFWDLTHAEPPHTHTKPWCNVEPFIHIINLERILSRIHRTMFRVDKDVFAGSPESKARLVDKMTEMRSDLETWIQTVPQLPKGFNKITWLYDPESASHDSQDYFNLQYHKSILMLFTVLLPSLPPTDPRFITAARSAACVCIAYKRLNQTKTLTYTMISLHSCFVAGLTLVYCLWRDRTLFSYDVFEATQACSQSLTIFGEKWSGAVKYRDIFDALSASLFKTLVNPIGLDSGAGLGLGGNGAGRPLKAKFDKGPSPTASASPEGLVGDAPAVEPSMSELVSDAVKEAFMEVDEEAPGGWQGWRMWNEMLGDNSNAPEMPRYSDTPSWPDMDSCDFKDAGMMQTPQYNPMGTNDWHFGNM</sequence>
<dbReference type="Proteomes" id="UP000813444">
    <property type="component" value="Unassembled WGS sequence"/>
</dbReference>
<dbReference type="InterPro" id="IPR001138">
    <property type="entry name" value="Zn2Cys6_DnaBD"/>
</dbReference>
<reference evidence="11" key="1">
    <citation type="journal article" date="2021" name="Nat. Commun.">
        <title>Genetic determinants of endophytism in the Arabidopsis root mycobiome.</title>
        <authorList>
            <person name="Mesny F."/>
            <person name="Miyauchi S."/>
            <person name="Thiergart T."/>
            <person name="Pickel B."/>
            <person name="Atanasova L."/>
            <person name="Karlsson M."/>
            <person name="Huettel B."/>
            <person name="Barry K.W."/>
            <person name="Haridas S."/>
            <person name="Chen C."/>
            <person name="Bauer D."/>
            <person name="Andreopoulos W."/>
            <person name="Pangilinan J."/>
            <person name="LaButti K."/>
            <person name="Riley R."/>
            <person name="Lipzen A."/>
            <person name="Clum A."/>
            <person name="Drula E."/>
            <person name="Henrissat B."/>
            <person name="Kohler A."/>
            <person name="Grigoriev I.V."/>
            <person name="Martin F.M."/>
            <person name="Hacquard S."/>
        </authorList>
    </citation>
    <scope>NUCLEOTIDE SEQUENCE</scope>
    <source>
        <strain evidence="11">MPI-CAGE-CH-0235</strain>
    </source>
</reference>
<dbReference type="GO" id="GO:0008270">
    <property type="term" value="F:zinc ion binding"/>
    <property type="evidence" value="ECO:0007669"/>
    <property type="project" value="InterPro"/>
</dbReference>
<evidence type="ECO:0000256" key="3">
    <source>
        <dbReference type="ARBA" id="ARBA00022833"/>
    </source>
</evidence>
<dbReference type="CDD" id="cd12148">
    <property type="entry name" value="fungal_TF_MHR"/>
    <property type="match status" value="1"/>
</dbReference>
<dbReference type="InterPro" id="IPR036864">
    <property type="entry name" value="Zn2-C6_fun-type_DNA-bd_sf"/>
</dbReference>
<dbReference type="SMART" id="SM00066">
    <property type="entry name" value="GAL4"/>
    <property type="match status" value="1"/>
</dbReference>
<feature type="compositionally biased region" description="Polar residues" evidence="8">
    <location>
        <begin position="91"/>
        <end position="101"/>
    </location>
</feature>
<keyword evidence="9" id="KW-0472">Membrane</keyword>
<keyword evidence="7" id="KW-0539">Nucleus</keyword>
<dbReference type="InterPro" id="IPR007219">
    <property type="entry name" value="XnlR_reg_dom"/>
</dbReference>
<keyword evidence="2" id="KW-0479">Metal-binding</keyword>
<evidence type="ECO:0000313" key="12">
    <source>
        <dbReference type="Proteomes" id="UP000813444"/>
    </source>
</evidence>
<keyword evidence="12" id="KW-1185">Reference proteome</keyword>
<dbReference type="GO" id="GO:0043565">
    <property type="term" value="F:sequence-specific DNA binding"/>
    <property type="evidence" value="ECO:0007669"/>
    <property type="project" value="TreeGrafter"/>
</dbReference>
<feature type="compositionally biased region" description="Basic and acidic residues" evidence="8">
    <location>
        <begin position="104"/>
        <end position="116"/>
    </location>
</feature>
<dbReference type="AlphaFoldDB" id="A0A8K0SR34"/>
<keyword evidence="5" id="KW-0238">DNA-binding</keyword>
<evidence type="ECO:0000256" key="8">
    <source>
        <dbReference type="SAM" id="MobiDB-lite"/>
    </source>
</evidence>
<feature type="domain" description="Zn(2)-C6 fungal-type" evidence="10">
    <location>
        <begin position="19"/>
        <end position="49"/>
    </location>
</feature>
<evidence type="ECO:0000259" key="10">
    <source>
        <dbReference type="PROSITE" id="PS50048"/>
    </source>
</evidence>
<dbReference type="GO" id="GO:0000981">
    <property type="term" value="F:DNA-binding transcription factor activity, RNA polymerase II-specific"/>
    <property type="evidence" value="ECO:0007669"/>
    <property type="project" value="InterPro"/>
</dbReference>
<dbReference type="Pfam" id="PF04082">
    <property type="entry name" value="Fungal_trans"/>
    <property type="match status" value="1"/>
</dbReference>
<dbReference type="GO" id="GO:0006351">
    <property type="term" value="P:DNA-templated transcription"/>
    <property type="evidence" value="ECO:0007669"/>
    <property type="project" value="InterPro"/>
</dbReference>
<dbReference type="PROSITE" id="PS50048">
    <property type="entry name" value="ZN2_CY6_FUNGAL_2"/>
    <property type="match status" value="1"/>
</dbReference>
<proteinExistence type="predicted"/>
<dbReference type="GO" id="GO:0005634">
    <property type="term" value="C:nucleus"/>
    <property type="evidence" value="ECO:0007669"/>
    <property type="project" value="UniProtKB-SubCell"/>
</dbReference>
<feature type="region of interest" description="Disordered" evidence="8">
    <location>
        <begin position="651"/>
        <end position="673"/>
    </location>
</feature>
<dbReference type="PROSITE" id="PS00463">
    <property type="entry name" value="ZN2_CY6_FUNGAL_1"/>
    <property type="match status" value="1"/>
</dbReference>
<evidence type="ECO:0000256" key="1">
    <source>
        <dbReference type="ARBA" id="ARBA00004123"/>
    </source>
</evidence>
<evidence type="ECO:0000256" key="9">
    <source>
        <dbReference type="SAM" id="Phobius"/>
    </source>
</evidence>
<dbReference type="OrthoDB" id="189997at2759"/>
<accession>A0A8K0SR34</accession>
<dbReference type="PANTHER" id="PTHR47782">
    <property type="entry name" value="ZN(II)2CYS6 TRANSCRIPTION FACTOR (EUROFUNG)-RELATED"/>
    <property type="match status" value="1"/>
</dbReference>
<dbReference type="GO" id="GO:0045944">
    <property type="term" value="P:positive regulation of transcription by RNA polymerase II"/>
    <property type="evidence" value="ECO:0007669"/>
    <property type="project" value="TreeGrafter"/>
</dbReference>
<protein>
    <submittedName>
        <fullName evidence="11">Fungal-specific transcription factor domain-containing protein</fullName>
    </submittedName>
</protein>
<keyword evidence="4" id="KW-0805">Transcription regulation</keyword>
<dbReference type="SUPFAM" id="SSF57701">
    <property type="entry name" value="Zn2/Cys6 DNA-binding domain"/>
    <property type="match status" value="1"/>
</dbReference>
<comment type="subcellular location">
    <subcellularLocation>
        <location evidence="1">Nucleus</location>
    </subcellularLocation>
</comment>